<dbReference type="EMBL" id="JARKIK010000081">
    <property type="protein sequence ID" value="KAK8725927.1"/>
    <property type="molecule type" value="Genomic_DNA"/>
</dbReference>
<comment type="caution">
    <text evidence="3">The sequence shown here is derived from an EMBL/GenBank/DDBJ whole genome shotgun (WGS) entry which is preliminary data.</text>
</comment>
<keyword evidence="4" id="KW-1185">Reference proteome</keyword>
<dbReference type="AlphaFoldDB" id="A0AAW0W871"/>
<organism evidence="3 4">
    <name type="scientific">Cherax quadricarinatus</name>
    <name type="common">Australian red claw crayfish</name>
    <dbReference type="NCBI Taxonomy" id="27406"/>
    <lineage>
        <taxon>Eukaryota</taxon>
        <taxon>Metazoa</taxon>
        <taxon>Ecdysozoa</taxon>
        <taxon>Arthropoda</taxon>
        <taxon>Crustacea</taxon>
        <taxon>Multicrustacea</taxon>
        <taxon>Malacostraca</taxon>
        <taxon>Eumalacostraca</taxon>
        <taxon>Eucarida</taxon>
        <taxon>Decapoda</taxon>
        <taxon>Pleocyemata</taxon>
        <taxon>Astacidea</taxon>
        <taxon>Parastacoidea</taxon>
        <taxon>Parastacidae</taxon>
        <taxon>Cherax</taxon>
    </lineage>
</organism>
<feature type="compositionally biased region" description="Low complexity" evidence="1">
    <location>
        <begin position="114"/>
        <end position="124"/>
    </location>
</feature>
<protein>
    <submittedName>
        <fullName evidence="3">Uncharacterized protein</fullName>
    </submittedName>
</protein>
<evidence type="ECO:0000313" key="4">
    <source>
        <dbReference type="Proteomes" id="UP001445076"/>
    </source>
</evidence>
<evidence type="ECO:0000313" key="3">
    <source>
        <dbReference type="EMBL" id="KAK8725927.1"/>
    </source>
</evidence>
<accession>A0AAW0W871</accession>
<keyword evidence="2" id="KW-0732">Signal</keyword>
<feature type="region of interest" description="Disordered" evidence="1">
    <location>
        <begin position="24"/>
        <end position="130"/>
    </location>
</feature>
<evidence type="ECO:0000256" key="2">
    <source>
        <dbReference type="SAM" id="SignalP"/>
    </source>
</evidence>
<evidence type="ECO:0000256" key="1">
    <source>
        <dbReference type="SAM" id="MobiDB-lite"/>
    </source>
</evidence>
<reference evidence="3 4" key="1">
    <citation type="journal article" date="2024" name="BMC Genomics">
        <title>Genome assembly of redclaw crayfish (Cherax quadricarinatus) provides insights into its immune adaptation and hypoxia tolerance.</title>
        <authorList>
            <person name="Liu Z."/>
            <person name="Zheng J."/>
            <person name="Li H."/>
            <person name="Fang K."/>
            <person name="Wang S."/>
            <person name="He J."/>
            <person name="Zhou D."/>
            <person name="Weng S."/>
            <person name="Chi M."/>
            <person name="Gu Z."/>
            <person name="He J."/>
            <person name="Li F."/>
            <person name="Wang M."/>
        </authorList>
    </citation>
    <scope>NUCLEOTIDE SEQUENCE [LARGE SCALE GENOMIC DNA]</scope>
    <source>
        <strain evidence="3">ZL_2023a</strain>
    </source>
</reference>
<feature type="signal peptide" evidence="2">
    <location>
        <begin position="1"/>
        <end position="18"/>
    </location>
</feature>
<dbReference type="Proteomes" id="UP001445076">
    <property type="component" value="Unassembled WGS sequence"/>
</dbReference>
<sequence length="143" mass="15131">MNTFVPLALTLLAVAANAAPAAQIGPLFGGTTTTTTESPVTTSERTLSVGSHPVPLNHGIKARSAQSPLDDDNSSTEKDDKTEPPVTIPAFRANRPFAPHSLTNSGSRPVRQLTSSTTEINTTTESDDVPRFHARVPIKTTQD</sequence>
<feature type="compositionally biased region" description="Low complexity" evidence="1">
    <location>
        <begin position="31"/>
        <end position="46"/>
    </location>
</feature>
<proteinExistence type="predicted"/>
<name>A0AAW0W871_CHEQU</name>
<gene>
    <name evidence="3" type="ORF">OTU49_010557</name>
</gene>
<feature type="chain" id="PRO_5043530681" evidence="2">
    <location>
        <begin position="19"/>
        <end position="143"/>
    </location>
</feature>